<dbReference type="EC" id="2.7.13.3" evidence="2"/>
<dbReference type="InterPro" id="IPR035965">
    <property type="entry name" value="PAS-like_dom_sf"/>
</dbReference>
<dbReference type="SMART" id="SM00388">
    <property type="entry name" value="HisKA"/>
    <property type="match status" value="1"/>
</dbReference>
<organism evidence="9 10">
    <name type="scientific">Idiomarina piscisalsi</name>
    <dbReference type="NCBI Taxonomy" id="1096243"/>
    <lineage>
        <taxon>Bacteria</taxon>
        <taxon>Pseudomonadati</taxon>
        <taxon>Pseudomonadota</taxon>
        <taxon>Gammaproteobacteria</taxon>
        <taxon>Alteromonadales</taxon>
        <taxon>Idiomarinaceae</taxon>
        <taxon>Idiomarina</taxon>
    </lineage>
</organism>
<dbReference type="InterPro" id="IPR003594">
    <property type="entry name" value="HATPase_dom"/>
</dbReference>
<dbReference type="Pfam" id="PF02518">
    <property type="entry name" value="HATPase_c"/>
    <property type="match status" value="1"/>
</dbReference>
<dbReference type="Pfam" id="PF00512">
    <property type="entry name" value="HisKA"/>
    <property type="match status" value="1"/>
</dbReference>
<proteinExistence type="predicted"/>
<dbReference type="SUPFAM" id="SSF47384">
    <property type="entry name" value="Homodimeric domain of signal transducing histidine kinase"/>
    <property type="match status" value="1"/>
</dbReference>
<dbReference type="InterPro" id="IPR036890">
    <property type="entry name" value="HATPase_C_sf"/>
</dbReference>
<gene>
    <name evidence="9" type="ORF">CEW91_06875</name>
</gene>
<dbReference type="InterPro" id="IPR036097">
    <property type="entry name" value="HisK_dim/P_sf"/>
</dbReference>
<dbReference type="SUPFAM" id="SSF55785">
    <property type="entry name" value="PYP-like sensor domain (PAS domain)"/>
    <property type="match status" value="1"/>
</dbReference>
<dbReference type="RefSeq" id="WP_088768275.1">
    <property type="nucleotide sequence ID" value="NZ_CP022133.1"/>
</dbReference>
<evidence type="ECO:0000259" key="8">
    <source>
        <dbReference type="PROSITE" id="PS50113"/>
    </source>
</evidence>
<dbReference type="PRINTS" id="PR00344">
    <property type="entry name" value="BCTRLSENSOR"/>
</dbReference>
<evidence type="ECO:0000256" key="4">
    <source>
        <dbReference type="ARBA" id="ARBA00022679"/>
    </source>
</evidence>
<dbReference type="Proteomes" id="UP000197717">
    <property type="component" value="Chromosome"/>
</dbReference>
<evidence type="ECO:0000313" key="10">
    <source>
        <dbReference type="Proteomes" id="UP000197717"/>
    </source>
</evidence>
<keyword evidence="4" id="KW-0808">Transferase</keyword>
<dbReference type="PANTHER" id="PTHR42878:SF15">
    <property type="entry name" value="BACTERIOPHYTOCHROME"/>
    <property type="match status" value="1"/>
</dbReference>
<comment type="catalytic activity">
    <reaction evidence="1">
        <text>ATP + protein L-histidine = ADP + protein N-phospho-L-histidine.</text>
        <dbReference type="EC" id="2.7.13.3"/>
    </reaction>
</comment>
<dbReference type="PROSITE" id="PS50109">
    <property type="entry name" value="HIS_KIN"/>
    <property type="match status" value="1"/>
</dbReference>
<sequence>MEDIDTLNEDLDSSSFLSLVFNTIPGLAFVKNESFEIVKANTAFLNLYPDDVRDSVIGSTTVESYSKEDRDAFLHHDKIAFKDGYSETVETIFFPDGKVRTLLTKKKRFRADSGKFYILGIATDITRQEEAIRQLEESNKDLKSFTQIASHDLKAPLAAIEQVVTWINNEYASSFSPEVKAYFEIIKVRAKRLQKLLNDLLMYSTMSQVSHDYETINLKGFAKDILNMSASNGAFTLHVDDEIIRMPVKEFEIVLRNLFSNAVKHHDTGQGNIWLTVKDSNHGYLFTVADDGPGIPQKHSQNIFEMFSRLKSQDEVEGSGIGLSIVRRILEKFGGSVELAPSDKGARFEIYWPKEMAE</sequence>
<dbReference type="CDD" id="cd00075">
    <property type="entry name" value="HATPase"/>
    <property type="match status" value="1"/>
</dbReference>
<dbReference type="InterPro" id="IPR004358">
    <property type="entry name" value="Sig_transdc_His_kin-like_C"/>
</dbReference>
<dbReference type="PANTHER" id="PTHR42878">
    <property type="entry name" value="TWO-COMPONENT HISTIDINE KINASE"/>
    <property type="match status" value="1"/>
</dbReference>
<keyword evidence="3" id="KW-0597">Phosphoprotein</keyword>
<keyword evidence="6" id="KW-0472">Membrane</keyword>
<dbReference type="Gene3D" id="3.30.450.20">
    <property type="entry name" value="PAS domain"/>
    <property type="match status" value="1"/>
</dbReference>
<keyword evidence="5 9" id="KW-0418">Kinase</keyword>
<feature type="domain" description="PAC" evidence="8">
    <location>
        <begin position="85"/>
        <end position="137"/>
    </location>
</feature>
<evidence type="ECO:0000256" key="3">
    <source>
        <dbReference type="ARBA" id="ARBA00022553"/>
    </source>
</evidence>
<dbReference type="CDD" id="cd00082">
    <property type="entry name" value="HisKA"/>
    <property type="match status" value="1"/>
</dbReference>
<dbReference type="InterPro" id="IPR003661">
    <property type="entry name" value="HisK_dim/P_dom"/>
</dbReference>
<dbReference type="InterPro" id="IPR000700">
    <property type="entry name" value="PAS-assoc_C"/>
</dbReference>
<feature type="domain" description="Histidine kinase" evidence="7">
    <location>
        <begin position="148"/>
        <end position="356"/>
    </location>
</feature>
<evidence type="ECO:0000256" key="6">
    <source>
        <dbReference type="ARBA" id="ARBA00023136"/>
    </source>
</evidence>
<dbReference type="InterPro" id="IPR050351">
    <property type="entry name" value="BphY/WalK/GraS-like"/>
</dbReference>
<dbReference type="InterPro" id="IPR005467">
    <property type="entry name" value="His_kinase_dom"/>
</dbReference>
<evidence type="ECO:0000259" key="7">
    <source>
        <dbReference type="PROSITE" id="PS50109"/>
    </source>
</evidence>
<protein>
    <recommendedName>
        <fullName evidence="2">histidine kinase</fullName>
        <ecNumber evidence="2">2.7.13.3</ecNumber>
    </recommendedName>
</protein>
<dbReference type="InterPro" id="IPR013656">
    <property type="entry name" value="PAS_4"/>
</dbReference>
<dbReference type="SUPFAM" id="SSF55874">
    <property type="entry name" value="ATPase domain of HSP90 chaperone/DNA topoisomerase II/histidine kinase"/>
    <property type="match status" value="1"/>
</dbReference>
<dbReference type="Pfam" id="PF08448">
    <property type="entry name" value="PAS_4"/>
    <property type="match status" value="1"/>
</dbReference>
<keyword evidence="10" id="KW-1185">Reference proteome</keyword>
<evidence type="ECO:0000256" key="2">
    <source>
        <dbReference type="ARBA" id="ARBA00012438"/>
    </source>
</evidence>
<name>A0ABN5APQ6_9GAMM</name>
<dbReference type="SMART" id="SM00387">
    <property type="entry name" value="HATPase_c"/>
    <property type="match status" value="1"/>
</dbReference>
<dbReference type="Gene3D" id="3.30.565.10">
    <property type="entry name" value="Histidine kinase-like ATPase, C-terminal domain"/>
    <property type="match status" value="1"/>
</dbReference>
<dbReference type="NCBIfam" id="TIGR00229">
    <property type="entry name" value="sensory_box"/>
    <property type="match status" value="1"/>
</dbReference>
<accession>A0ABN5APQ6</accession>
<reference evidence="9 10" key="1">
    <citation type="submission" date="2017-06" db="EMBL/GenBank/DDBJ databases">
        <title>Complete genome sequence of Idiomarina piscisalsi strain 10PY1A isolated from soil of Soudi Arabia.</title>
        <authorList>
            <person name="Kim M.-C."/>
            <person name="Jung B.K."/>
            <person name="Budiyanto F."/>
            <person name="Nzila A."/>
            <person name="Shin J.-H."/>
        </authorList>
    </citation>
    <scope>NUCLEOTIDE SEQUENCE [LARGE SCALE GENOMIC DNA]</scope>
    <source>
        <strain evidence="9 10">10PY1A</strain>
    </source>
</reference>
<dbReference type="Gene3D" id="1.10.287.130">
    <property type="match status" value="1"/>
</dbReference>
<evidence type="ECO:0000256" key="5">
    <source>
        <dbReference type="ARBA" id="ARBA00022777"/>
    </source>
</evidence>
<dbReference type="GO" id="GO:0016301">
    <property type="term" value="F:kinase activity"/>
    <property type="evidence" value="ECO:0007669"/>
    <property type="project" value="UniProtKB-KW"/>
</dbReference>
<dbReference type="PROSITE" id="PS50113">
    <property type="entry name" value="PAC"/>
    <property type="match status" value="1"/>
</dbReference>
<evidence type="ECO:0000313" key="9">
    <source>
        <dbReference type="EMBL" id="ASG65878.1"/>
    </source>
</evidence>
<dbReference type="InterPro" id="IPR000014">
    <property type="entry name" value="PAS"/>
</dbReference>
<evidence type="ECO:0000256" key="1">
    <source>
        <dbReference type="ARBA" id="ARBA00000085"/>
    </source>
</evidence>
<dbReference type="EMBL" id="CP022133">
    <property type="protein sequence ID" value="ASG65878.1"/>
    <property type="molecule type" value="Genomic_DNA"/>
</dbReference>